<gene>
    <name evidence="1" type="ORF">GCM10023211_21480</name>
</gene>
<reference evidence="2" key="1">
    <citation type="journal article" date="2019" name="Int. J. Syst. Evol. Microbiol.">
        <title>The Global Catalogue of Microorganisms (GCM) 10K type strain sequencing project: providing services to taxonomists for standard genome sequencing and annotation.</title>
        <authorList>
            <consortium name="The Broad Institute Genomics Platform"/>
            <consortium name="The Broad Institute Genome Sequencing Center for Infectious Disease"/>
            <person name="Wu L."/>
            <person name="Ma J."/>
        </authorList>
    </citation>
    <scope>NUCLEOTIDE SEQUENCE [LARGE SCALE GENOMIC DNA]</scope>
    <source>
        <strain evidence="2">JCM 18050</strain>
    </source>
</reference>
<comment type="caution">
    <text evidence="1">The sequence shown here is derived from an EMBL/GenBank/DDBJ whole genome shotgun (WGS) entry which is preliminary data.</text>
</comment>
<dbReference type="Pfam" id="PF05944">
    <property type="entry name" value="Phage_term_smal"/>
    <property type="match status" value="1"/>
</dbReference>
<organism evidence="1 2">
    <name type="scientific">Orbus sasakiae</name>
    <dbReference type="NCBI Taxonomy" id="1078475"/>
    <lineage>
        <taxon>Bacteria</taxon>
        <taxon>Pseudomonadati</taxon>
        <taxon>Pseudomonadota</taxon>
        <taxon>Gammaproteobacteria</taxon>
        <taxon>Orbales</taxon>
        <taxon>Orbaceae</taxon>
        <taxon>Orbus</taxon>
    </lineage>
</organism>
<dbReference type="GO" id="GO:0004519">
    <property type="term" value="F:endonuclease activity"/>
    <property type="evidence" value="ECO:0007669"/>
    <property type="project" value="UniProtKB-KW"/>
</dbReference>
<dbReference type="EMBL" id="BAABHY010000006">
    <property type="protein sequence ID" value="GAA5113408.1"/>
    <property type="molecule type" value="Genomic_DNA"/>
</dbReference>
<accession>A0ABP9NBC8</accession>
<keyword evidence="2" id="KW-1185">Reference proteome</keyword>
<keyword evidence="1" id="KW-0378">Hydrolase</keyword>
<evidence type="ECO:0000313" key="1">
    <source>
        <dbReference type="EMBL" id="GAA5113408.1"/>
    </source>
</evidence>
<keyword evidence="1" id="KW-0540">Nuclease</keyword>
<dbReference type="InterPro" id="IPR010270">
    <property type="entry name" value="Phage_P2_GpM"/>
</dbReference>
<keyword evidence="1" id="KW-0255">Endonuclease</keyword>
<dbReference type="Proteomes" id="UP001500171">
    <property type="component" value="Unassembled WGS sequence"/>
</dbReference>
<dbReference type="RefSeq" id="WP_345492081.1">
    <property type="nucleotide sequence ID" value="NZ_BAABHY010000006.1"/>
</dbReference>
<evidence type="ECO:0000313" key="2">
    <source>
        <dbReference type="Proteomes" id="UP001500171"/>
    </source>
</evidence>
<proteinExistence type="predicted"/>
<name>A0ABP9NBC8_9GAMM</name>
<protein>
    <submittedName>
        <fullName evidence="1">Terminase endonuclease subunit</fullName>
    </submittedName>
</protein>
<sequence length="215" mass="24673">MTSPAQKFLAKHYAQKERNATNIKATNAYEMMLAKLNNDRIRLKKFQSTEAKIDLKKILIPEYMDWINGVLSSDNAQQDDVFMRLLVWMIDTKQFELAYPLAQHALKHKWVTPDEYQRQTATLIAEELANTTLTQVSNKKDVDITTLLKFSDLVADKDMFDQVRAKFNKAIGYALRNEQPEQALGYLKRALELDESSGVKTAIKELEKAIENANS</sequence>